<dbReference type="GO" id="GO:0000287">
    <property type="term" value="F:magnesium ion binding"/>
    <property type="evidence" value="ECO:0007669"/>
    <property type="project" value="TreeGrafter"/>
</dbReference>
<dbReference type="KEGG" id="lak:106154077"/>
<protein>
    <recommendedName>
        <fullName evidence="6">L-serine ammonia-lyase</fullName>
        <ecNumber evidence="6">4.3.1.17</ecNumber>
    </recommendedName>
</protein>
<dbReference type="InParanoid" id="A0A1S3HCK8"/>
<keyword evidence="12" id="KW-1185">Reference proteome</keyword>
<keyword evidence="7" id="KW-0460">Magnesium</keyword>
<comment type="catalytic activity">
    <reaction evidence="10">
        <text>L-serine = pyruvate + NH4(+)</text>
        <dbReference type="Rhea" id="RHEA:19169"/>
        <dbReference type="ChEBI" id="CHEBI:15361"/>
        <dbReference type="ChEBI" id="CHEBI:28938"/>
        <dbReference type="ChEBI" id="CHEBI:33384"/>
        <dbReference type="EC" id="4.3.1.17"/>
    </reaction>
</comment>
<name>A0A1S3HCK8_LINAN</name>
<dbReference type="GO" id="GO:0003941">
    <property type="term" value="F:L-serine ammonia-lyase activity"/>
    <property type="evidence" value="ECO:0007669"/>
    <property type="project" value="UniProtKB-EC"/>
</dbReference>
<keyword evidence="9" id="KW-0456">Lyase</keyword>
<dbReference type="PANTHER" id="PTHR43050:SF1">
    <property type="entry name" value="SERINE RACEMASE"/>
    <property type="match status" value="1"/>
</dbReference>
<evidence type="ECO:0000259" key="11">
    <source>
        <dbReference type="Pfam" id="PF00291"/>
    </source>
</evidence>
<dbReference type="GO" id="GO:0030378">
    <property type="term" value="F:serine racemase activity"/>
    <property type="evidence" value="ECO:0007669"/>
    <property type="project" value="TreeGrafter"/>
</dbReference>
<dbReference type="GO" id="GO:0005524">
    <property type="term" value="F:ATP binding"/>
    <property type="evidence" value="ECO:0007669"/>
    <property type="project" value="TreeGrafter"/>
</dbReference>
<dbReference type="InterPro" id="IPR001926">
    <property type="entry name" value="TrpB-like_PALP"/>
</dbReference>
<organism evidence="12 13">
    <name type="scientific">Lingula anatina</name>
    <name type="common">Brachiopod</name>
    <name type="synonym">Lingula unguis</name>
    <dbReference type="NCBI Taxonomy" id="7574"/>
    <lineage>
        <taxon>Eukaryota</taxon>
        <taxon>Metazoa</taxon>
        <taxon>Spiralia</taxon>
        <taxon>Lophotrochozoa</taxon>
        <taxon>Brachiopoda</taxon>
        <taxon>Linguliformea</taxon>
        <taxon>Lingulata</taxon>
        <taxon>Lingulida</taxon>
        <taxon>Linguloidea</taxon>
        <taxon>Lingulidae</taxon>
        <taxon>Lingula</taxon>
    </lineage>
</organism>
<dbReference type="GO" id="GO:0070179">
    <property type="term" value="P:D-serine biosynthetic process"/>
    <property type="evidence" value="ECO:0007669"/>
    <property type="project" value="TreeGrafter"/>
</dbReference>
<evidence type="ECO:0000256" key="1">
    <source>
        <dbReference type="ARBA" id="ARBA00001913"/>
    </source>
</evidence>
<proteinExistence type="inferred from homology"/>
<evidence type="ECO:0000256" key="8">
    <source>
        <dbReference type="ARBA" id="ARBA00022898"/>
    </source>
</evidence>
<dbReference type="AlphaFoldDB" id="A0A1S3HCK8"/>
<evidence type="ECO:0000256" key="5">
    <source>
        <dbReference type="ARBA" id="ARBA00010869"/>
    </source>
</evidence>
<dbReference type="PROSITE" id="PS00165">
    <property type="entry name" value="DEHYDRATASE_SER_THR"/>
    <property type="match status" value="1"/>
</dbReference>
<evidence type="ECO:0000256" key="3">
    <source>
        <dbReference type="ARBA" id="ARBA00001936"/>
    </source>
</evidence>
<dbReference type="Gene3D" id="3.40.50.1100">
    <property type="match status" value="2"/>
</dbReference>
<evidence type="ECO:0000256" key="9">
    <source>
        <dbReference type="ARBA" id="ARBA00023239"/>
    </source>
</evidence>
<feature type="domain" description="Tryptophan synthase beta chain-like PALP" evidence="11">
    <location>
        <begin position="17"/>
        <end position="313"/>
    </location>
</feature>
<comment type="cofactor">
    <cofactor evidence="3">
        <name>Mn(2+)</name>
        <dbReference type="ChEBI" id="CHEBI:29035"/>
    </cofactor>
</comment>
<reference evidence="13" key="1">
    <citation type="submission" date="2025-08" db="UniProtKB">
        <authorList>
            <consortium name="RefSeq"/>
        </authorList>
    </citation>
    <scope>IDENTIFICATION</scope>
    <source>
        <tissue evidence="13">Gonads</tissue>
    </source>
</reference>
<dbReference type="Pfam" id="PF00291">
    <property type="entry name" value="PALP"/>
    <property type="match status" value="1"/>
</dbReference>
<gene>
    <name evidence="13" type="primary">LOC106154077</name>
</gene>
<dbReference type="GO" id="GO:0018114">
    <property type="term" value="F:threonine racemase activity"/>
    <property type="evidence" value="ECO:0007669"/>
    <property type="project" value="TreeGrafter"/>
</dbReference>
<comment type="similarity">
    <text evidence="5">Belongs to the serine/threonine dehydratase family.</text>
</comment>
<dbReference type="PANTHER" id="PTHR43050">
    <property type="entry name" value="SERINE / THREONINE RACEMASE FAMILY MEMBER"/>
    <property type="match status" value="1"/>
</dbReference>
<accession>A0A1S3HCK8</accession>
<evidence type="ECO:0000256" key="10">
    <source>
        <dbReference type="ARBA" id="ARBA00049406"/>
    </source>
</evidence>
<dbReference type="GO" id="GO:0030170">
    <property type="term" value="F:pyridoxal phosphate binding"/>
    <property type="evidence" value="ECO:0007669"/>
    <property type="project" value="InterPro"/>
</dbReference>
<comment type="cofactor">
    <cofactor evidence="2">
        <name>pyridoxal 5'-phosphate</name>
        <dbReference type="ChEBI" id="CHEBI:597326"/>
    </cofactor>
</comment>
<dbReference type="Proteomes" id="UP000085678">
    <property type="component" value="Unplaced"/>
</dbReference>
<dbReference type="RefSeq" id="XP_013383767.1">
    <property type="nucleotide sequence ID" value="XM_013528313.1"/>
</dbReference>
<evidence type="ECO:0000256" key="4">
    <source>
        <dbReference type="ARBA" id="ARBA00001946"/>
    </source>
</evidence>
<dbReference type="STRING" id="7574.A0A1S3HCK8"/>
<sequence length="325" mass="35403">MSLGIEYRHLTEAYERISPHIHKTPIYTSSYIDELVEKKVYFKGEHLQKTGSFKARGALNAVLSLKEKNPENSGVVTHSSGNHGQALAWAARYAGMKCTVVVPSNAPAVKVAAIKDYGADLVFCEPNPTSRQETCAKISAEKNQTIIPPYDHQDVIAGQGSIGIELMEQVPDLEAILVPISGGGMTSGICIAAKAVKPDIKIFACEPKGKDLEYSLKAGKPMWPDPPKFVDTIADGLRVQRLGTLTFPVVLELVEKEVFTTSDDDIIKAMKLVYQRMKQVIEPSSGVGVAALLSDKMKILTPDMKKVGVILCGGNTDIEHLPWMK</sequence>
<evidence type="ECO:0000313" key="13">
    <source>
        <dbReference type="RefSeq" id="XP_013383767.1"/>
    </source>
</evidence>
<dbReference type="OMA" id="IRHHIYQ"/>
<evidence type="ECO:0000256" key="7">
    <source>
        <dbReference type="ARBA" id="ARBA00022842"/>
    </source>
</evidence>
<dbReference type="FunFam" id="3.40.50.1100:FF:000007">
    <property type="entry name" value="L-threonine dehydratase catabolic TdcB"/>
    <property type="match status" value="1"/>
</dbReference>
<dbReference type="EC" id="4.3.1.17" evidence="6"/>
<dbReference type="InterPro" id="IPR000634">
    <property type="entry name" value="Ser/Thr_deHydtase_PyrdxlP-BS"/>
</dbReference>
<dbReference type="SUPFAM" id="SSF53686">
    <property type="entry name" value="Tryptophan synthase beta subunit-like PLP-dependent enzymes"/>
    <property type="match status" value="1"/>
</dbReference>
<dbReference type="OrthoDB" id="4418812at2759"/>
<comment type="cofactor">
    <cofactor evidence="1">
        <name>Ca(2+)</name>
        <dbReference type="ChEBI" id="CHEBI:29108"/>
    </cofactor>
</comment>
<dbReference type="InterPro" id="IPR036052">
    <property type="entry name" value="TrpB-like_PALP_sf"/>
</dbReference>
<comment type="cofactor">
    <cofactor evidence="4">
        <name>Mg(2+)</name>
        <dbReference type="ChEBI" id="CHEBI:18420"/>
    </cofactor>
</comment>
<evidence type="ECO:0000256" key="6">
    <source>
        <dbReference type="ARBA" id="ARBA00012093"/>
    </source>
</evidence>
<evidence type="ECO:0000313" key="12">
    <source>
        <dbReference type="Proteomes" id="UP000085678"/>
    </source>
</evidence>
<evidence type="ECO:0000256" key="2">
    <source>
        <dbReference type="ARBA" id="ARBA00001933"/>
    </source>
</evidence>
<dbReference type="CDD" id="cd01562">
    <property type="entry name" value="Thr-dehyd"/>
    <property type="match status" value="1"/>
</dbReference>
<dbReference type="GeneID" id="106154077"/>
<keyword evidence="8" id="KW-0663">Pyridoxal phosphate</keyword>